<feature type="non-terminal residue" evidence="1">
    <location>
        <position position="1"/>
    </location>
</feature>
<dbReference type="AlphaFoldDB" id="X1ISH0"/>
<accession>X1ISH0</accession>
<comment type="caution">
    <text evidence="1">The sequence shown here is derived from an EMBL/GenBank/DDBJ whole genome shotgun (WGS) entry which is preliminary data.</text>
</comment>
<sequence length="167" mass="18263">PDLKYDDADITDEKIGTGDGSTLVFTHTALKIPVKKSSVKITYTISTTKYEAPDDGAGVITGTNCSGTIDYETGEISLTFTSAPDDQTEIILNATATNKHVISALPEIVHELIPVDAVKRCNIASQDDVRNIDAFYKEQRTKAMDRLFSIEPSLSSRARPPLEEMVR</sequence>
<name>X1ISH0_9ZZZZ</name>
<protein>
    <submittedName>
        <fullName evidence="1">Uncharacterized protein</fullName>
    </submittedName>
</protein>
<dbReference type="EMBL" id="BARU01025930">
    <property type="protein sequence ID" value="GAH72210.1"/>
    <property type="molecule type" value="Genomic_DNA"/>
</dbReference>
<gene>
    <name evidence="1" type="ORF">S03H2_41719</name>
</gene>
<evidence type="ECO:0000313" key="1">
    <source>
        <dbReference type="EMBL" id="GAH72210.1"/>
    </source>
</evidence>
<organism evidence="1">
    <name type="scientific">marine sediment metagenome</name>
    <dbReference type="NCBI Taxonomy" id="412755"/>
    <lineage>
        <taxon>unclassified sequences</taxon>
        <taxon>metagenomes</taxon>
        <taxon>ecological metagenomes</taxon>
    </lineage>
</organism>
<reference evidence="1" key="1">
    <citation type="journal article" date="2014" name="Front. Microbiol.">
        <title>High frequency of phylogenetically diverse reductive dehalogenase-homologous genes in deep subseafloor sedimentary metagenomes.</title>
        <authorList>
            <person name="Kawai M."/>
            <person name="Futagami T."/>
            <person name="Toyoda A."/>
            <person name="Takaki Y."/>
            <person name="Nishi S."/>
            <person name="Hori S."/>
            <person name="Arai W."/>
            <person name="Tsubouchi T."/>
            <person name="Morono Y."/>
            <person name="Uchiyama I."/>
            <person name="Ito T."/>
            <person name="Fujiyama A."/>
            <person name="Inagaki F."/>
            <person name="Takami H."/>
        </authorList>
    </citation>
    <scope>NUCLEOTIDE SEQUENCE</scope>
    <source>
        <strain evidence="1">Expedition CK06-06</strain>
    </source>
</reference>
<proteinExistence type="predicted"/>